<dbReference type="FunFam" id="3.40.50.300:FF:000054">
    <property type="entry name" value="ABC multidrug transporter atrF"/>
    <property type="match status" value="1"/>
</dbReference>
<feature type="transmembrane region" description="Helical" evidence="10">
    <location>
        <begin position="1142"/>
        <end position="1165"/>
    </location>
</feature>
<reference evidence="12 13" key="1">
    <citation type="submission" date="2018-12" db="EMBL/GenBank/DDBJ databases">
        <title>Draft genome sequence of Xylaria grammica IHI A82.</title>
        <authorList>
            <person name="Buettner E."/>
            <person name="Kellner H."/>
        </authorList>
    </citation>
    <scope>NUCLEOTIDE SEQUENCE [LARGE SCALE GENOMIC DNA]</scope>
    <source>
        <strain evidence="12 13">IHI A82</strain>
    </source>
</reference>
<accession>A0A439CXJ0</accession>
<feature type="domain" description="ABC transporter" evidence="11">
    <location>
        <begin position="778"/>
        <end position="1017"/>
    </location>
</feature>
<dbReference type="GO" id="GO:0140359">
    <property type="term" value="F:ABC-type transporter activity"/>
    <property type="evidence" value="ECO:0007669"/>
    <property type="project" value="InterPro"/>
</dbReference>
<feature type="transmembrane region" description="Helical" evidence="10">
    <location>
        <begin position="685"/>
        <end position="706"/>
    </location>
</feature>
<dbReference type="InterPro" id="IPR003439">
    <property type="entry name" value="ABC_transporter-like_ATP-bd"/>
</dbReference>
<feature type="transmembrane region" description="Helical" evidence="10">
    <location>
        <begin position="436"/>
        <end position="460"/>
    </location>
</feature>
<dbReference type="EMBL" id="RYZI01000297">
    <property type="protein sequence ID" value="RWA06923.1"/>
    <property type="molecule type" value="Genomic_DNA"/>
</dbReference>
<dbReference type="CDD" id="cd03233">
    <property type="entry name" value="ABCG_PDR_domain1"/>
    <property type="match status" value="1"/>
</dbReference>
<evidence type="ECO:0000259" key="11">
    <source>
        <dbReference type="PROSITE" id="PS50893"/>
    </source>
</evidence>
<evidence type="ECO:0000256" key="1">
    <source>
        <dbReference type="ARBA" id="ARBA00004141"/>
    </source>
</evidence>
<dbReference type="GO" id="GO:0005524">
    <property type="term" value="F:ATP binding"/>
    <property type="evidence" value="ECO:0007669"/>
    <property type="project" value="UniProtKB-KW"/>
</dbReference>
<dbReference type="Pfam" id="PF06422">
    <property type="entry name" value="PDR_CDR"/>
    <property type="match status" value="1"/>
</dbReference>
<evidence type="ECO:0000256" key="8">
    <source>
        <dbReference type="ARBA" id="ARBA00023136"/>
    </source>
</evidence>
<keyword evidence="4 10" id="KW-0812">Transmembrane</keyword>
<dbReference type="SMART" id="SM00382">
    <property type="entry name" value="AAA"/>
    <property type="match status" value="2"/>
</dbReference>
<dbReference type="CDD" id="cd03232">
    <property type="entry name" value="ABCG_PDR_domain2"/>
    <property type="match status" value="1"/>
</dbReference>
<feature type="region of interest" description="Disordered" evidence="9">
    <location>
        <begin position="726"/>
        <end position="752"/>
    </location>
</feature>
<feature type="transmembrane region" description="Helical" evidence="10">
    <location>
        <begin position="1259"/>
        <end position="1279"/>
    </location>
</feature>
<feature type="transmembrane region" description="Helical" evidence="10">
    <location>
        <begin position="1109"/>
        <end position="1130"/>
    </location>
</feature>
<sequence>MDQSYSPASATEEELGGRSLPGSNQDNVAEKRQRLQVGVTFANLSVQAPTLNDQHQYRFWDYALLAPKFLIRCLGSRVTAPTRILRNFEGVIKPGEMLLVLGRPGSGCSTFLKSLAGNTDGIMIDNKSHVTYQGMSYFEFHKRFKGERAYVAELDVHFPELTLGQTLGFALSTRSRHLDAGKCRAIASEFGLSSALDTIIGNSTIRGLSGGEKRRTSIAEAYVGGAQLQCWDNSTRGLDSSTARRFIKHLRHSTDANKSTVAMSLYQVSEDIYKVCTHLTRGLFVVRTTYTNCIPTSKELDKVILLYEGRQIYYGPVRDAVHYFKDIGFEKPDRVTTADFLTALTNPAEARNYHDGRNRVPCLPDEFANIWRHSQQARKTRAEITRFNSDIPGFQGQGGKATLEQLRLRTSTYPLSISRQIVVCLKRAILRTRQNFATDLTTVIANAILGLIIGSVYYNLDGATDSLQPRSILLFFALILNAFAPAFEVLVIWAQRPIVEKHHRYAFYQPLAERCAAFICDIPIKVITCFGIHIPIYFLSNLRRDASAFFTYWLFMLVNLFTMSMLFRMIGSVSRIREHTQIPVSFAILFCIIYTGFVVPPDYMVPWFGWFWYINPLAYTYESLMINEMHSRLFSCATMIPSGPAYEGIPVSQKVCATVGSQIGEPFVNGTTYLSVKYGYISTHLWRNLGILLGMMAILCAIHLLAAQYIPARPSRGEVLTFKRGTRSRNRMAEDEEKAVNQSSDHRKDPIRTLPDLTRRSINAASVQIPSSRKAALLHWAQISYSIKDRTILEHVDGWLQPRSLTVLMGVTGAGKTSLLNVLADRVTTGRVTGNISVSGRPRGAGYQRKLGYVQQDDVHLPTTTVREALEFSSLLRQSKSKSREEKLAYVDEILELMDMHWYADAIVGVPGEGLNLEQRKRLTIAVEMVAQPELLLFVDEPTSGLDSQTAWSICTLLRKLADNGQTILCTIHQPSFQLFTMFDRLLLLGKGGKTLYFGDIGQDASTMISYFEGNGAPKCQPGENPAEWMLDITNRDVNSAVPVADWTQTWDTSRQKRDVLSHLAKLETASSHDPQFFEALEETYATSFTRQTWLVTKRAFVDQWRSPVYLFVKIVVSVGTALLNGFSFLNTSLDVQGITSLLFSIFFSTYLFSYIVQMVVPYVHRGRDLFETRERDSRLYSWPSFLIATVVVEVFWQTLIGASVFAAWYYPTGLSHNADAVLGTAERGALTYVLLWIFILWASTLSQALAAGIQDSEVAMQIGILLYWLSLVFCGVLVPPSQLPRFWIFLYRVSPLTYLLEGLAVSGLAQAHIHCSDIETLHIPLPSAVSNISTSCSDYLRPYVLAAGGYVTNNSGTTDCQYCPASSVNTLLMEFGMDVHHTWRNVGILASYVAFNIFAMVALFWAVRVCKR</sequence>
<feature type="transmembrane region" description="Helical" evidence="10">
    <location>
        <begin position="1387"/>
        <end position="1408"/>
    </location>
</feature>
<feature type="transmembrane region" description="Helical" evidence="10">
    <location>
        <begin position="515"/>
        <end position="538"/>
    </location>
</feature>
<dbReference type="Proteomes" id="UP000286045">
    <property type="component" value="Unassembled WGS sequence"/>
</dbReference>
<dbReference type="InterPro" id="IPR010929">
    <property type="entry name" value="PDR_CDR_ABC"/>
</dbReference>
<evidence type="ECO:0000256" key="5">
    <source>
        <dbReference type="ARBA" id="ARBA00022741"/>
    </source>
</evidence>
<proteinExistence type="inferred from homology"/>
<dbReference type="InterPro" id="IPR027417">
    <property type="entry name" value="P-loop_NTPase"/>
</dbReference>
<dbReference type="InterPro" id="IPR034001">
    <property type="entry name" value="ABCG_PDR_1"/>
</dbReference>
<dbReference type="Gene3D" id="3.40.50.300">
    <property type="entry name" value="P-loop containing nucleotide triphosphate hydrolases"/>
    <property type="match status" value="2"/>
</dbReference>
<name>A0A439CXJ0_9PEZI</name>
<feature type="transmembrane region" description="Helical" evidence="10">
    <location>
        <begin position="1231"/>
        <end position="1252"/>
    </location>
</feature>
<feature type="transmembrane region" description="Helical" evidence="10">
    <location>
        <begin position="472"/>
        <end position="494"/>
    </location>
</feature>
<evidence type="ECO:0000256" key="7">
    <source>
        <dbReference type="ARBA" id="ARBA00022989"/>
    </source>
</evidence>
<keyword evidence="5" id="KW-0547">Nucleotide-binding</keyword>
<gene>
    <name evidence="12" type="ORF">EKO27_g8180</name>
</gene>
<evidence type="ECO:0000256" key="4">
    <source>
        <dbReference type="ARBA" id="ARBA00022692"/>
    </source>
</evidence>
<evidence type="ECO:0000256" key="9">
    <source>
        <dbReference type="SAM" id="MobiDB-lite"/>
    </source>
</evidence>
<comment type="similarity">
    <text evidence="2">Belongs to the ABC transporter superfamily. ABCG family. PDR (TC 3.A.1.205) subfamily.</text>
</comment>
<dbReference type="InterPro" id="IPR043926">
    <property type="entry name" value="ABCG_dom"/>
</dbReference>
<evidence type="ECO:0000313" key="13">
    <source>
        <dbReference type="Proteomes" id="UP000286045"/>
    </source>
</evidence>
<protein>
    <recommendedName>
        <fullName evidence="11">ABC transporter domain-containing protein</fullName>
    </recommendedName>
</protein>
<dbReference type="InterPro" id="IPR034003">
    <property type="entry name" value="ABCG_PDR_2"/>
</dbReference>
<feature type="domain" description="ABC transporter" evidence="11">
    <location>
        <begin position="65"/>
        <end position="312"/>
    </location>
</feature>
<evidence type="ECO:0000256" key="10">
    <source>
        <dbReference type="SAM" id="Phobius"/>
    </source>
</evidence>
<dbReference type="InterPro" id="IPR003593">
    <property type="entry name" value="AAA+_ATPase"/>
</dbReference>
<dbReference type="GO" id="GO:0016020">
    <property type="term" value="C:membrane"/>
    <property type="evidence" value="ECO:0007669"/>
    <property type="project" value="UniProtKB-SubCell"/>
</dbReference>
<keyword evidence="7 10" id="KW-1133">Transmembrane helix</keyword>
<feature type="transmembrane region" description="Helical" evidence="10">
    <location>
        <begin position="582"/>
        <end position="600"/>
    </location>
</feature>
<evidence type="ECO:0000256" key="3">
    <source>
        <dbReference type="ARBA" id="ARBA00022448"/>
    </source>
</evidence>
<evidence type="ECO:0000313" key="12">
    <source>
        <dbReference type="EMBL" id="RWA06923.1"/>
    </source>
</evidence>
<feature type="transmembrane region" description="Helical" evidence="10">
    <location>
        <begin position="550"/>
        <end position="570"/>
    </location>
</feature>
<keyword evidence="8 10" id="KW-0472">Membrane</keyword>
<organism evidence="12 13">
    <name type="scientific">Xylaria grammica</name>
    <dbReference type="NCBI Taxonomy" id="363999"/>
    <lineage>
        <taxon>Eukaryota</taxon>
        <taxon>Fungi</taxon>
        <taxon>Dikarya</taxon>
        <taxon>Ascomycota</taxon>
        <taxon>Pezizomycotina</taxon>
        <taxon>Sordariomycetes</taxon>
        <taxon>Xylariomycetidae</taxon>
        <taxon>Xylariales</taxon>
        <taxon>Xylariaceae</taxon>
        <taxon>Xylaria</taxon>
    </lineage>
</organism>
<keyword evidence="6" id="KW-0067">ATP-binding</keyword>
<feature type="region of interest" description="Disordered" evidence="9">
    <location>
        <begin position="1"/>
        <end position="29"/>
    </location>
</feature>
<dbReference type="GO" id="GO:0016887">
    <property type="term" value="F:ATP hydrolysis activity"/>
    <property type="evidence" value="ECO:0007669"/>
    <property type="project" value="InterPro"/>
</dbReference>
<comment type="subcellular location">
    <subcellularLocation>
        <location evidence="1">Membrane</location>
        <topology evidence="1">Multi-pass membrane protein</topology>
    </subcellularLocation>
</comment>
<keyword evidence="13" id="KW-1185">Reference proteome</keyword>
<dbReference type="STRING" id="363999.A0A439CXJ0"/>
<dbReference type="InterPro" id="IPR013525">
    <property type="entry name" value="ABC2_TM"/>
</dbReference>
<dbReference type="PROSITE" id="PS50893">
    <property type="entry name" value="ABC_TRANSPORTER_2"/>
    <property type="match status" value="2"/>
</dbReference>
<keyword evidence="3" id="KW-0813">Transport</keyword>
<comment type="caution">
    <text evidence="12">The sequence shown here is derived from an EMBL/GenBank/DDBJ whole genome shotgun (WGS) entry which is preliminary data.</text>
</comment>
<dbReference type="Pfam" id="PF00005">
    <property type="entry name" value="ABC_tran"/>
    <property type="match status" value="2"/>
</dbReference>
<dbReference type="Pfam" id="PF01061">
    <property type="entry name" value="ABC2_membrane"/>
    <property type="match status" value="2"/>
</dbReference>
<evidence type="ECO:0000256" key="2">
    <source>
        <dbReference type="ARBA" id="ARBA00006012"/>
    </source>
</evidence>
<dbReference type="PANTHER" id="PTHR19241">
    <property type="entry name" value="ATP-BINDING CASSETTE TRANSPORTER"/>
    <property type="match status" value="1"/>
</dbReference>
<feature type="transmembrane region" description="Helical" evidence="10">
    <location>
        <begin position="1186"/>
        <end position="1211"/>
    </location>
</feature>
<evidence type="ECO:0000256" key="6">
    <source>
        <dbReference type="ARBA" id="ARBA00022840"/>
    </source>
</evidence>
<dbReference type="SUPFAM" id="SSF52540">
    <property type="entry name" value="P-loop containing nucleoside triphosphate hydrolases"/>
    <property type="match status" value="2"/>
</dbReference>
<dbReference type="Pfam" id="PF19055">
    <property type="entry name" value="ABC2_membrane_7"/>
    <property type="match status" value="1"/>
</dbReference>